<gene>
    <name evidence="1" type="ORF">DPMN_035884</name>
    <name evidence="2" type="ORF">DPMN_035952</name>
</gene>
<protein>
    <submittedName>
        <fullName evidence="1">Uncharacterized protein</fullName>
    </submittedName>
</protein>
<dbReference type="Proteomes" id="UP000828390">
    <property type="component" value="Unassembled WGS sequence"/>
</dbReference>
<dbReference type="EMBL" id="JAIWYP010000002">
    <property type="protein sequence ID" value="KAH3872730.1"/>
    <property type="molecule type" value="Genomic_DNA"/>
</dbReference>
<comment type="caution">
    <text evidence="1">The sequence shown here is derived from an EMBL/GenBank/DDBJ whole genome shotgun (WGS) entry which is preliminary data.</text>
</comment>
<accession>A0A9D4MBH8</accession>
<evidence type="ECO:0000313" key="3">
    <source>
        <dbReference type="Proteomes" id="UP000828390"/>
    </source>
</evidence>
<dbReference type="AlphaFoldDB" id="A0A9D4MBH8"/>
<evidence type="ECO:0000313" key="2">
    <source>
        <dbReference type="EMBL" id="KAH3872730.1"/>
    </source>
</evidence>
<reference evidence="1" key="1">
    <citation type="journal article" date="2019" name="bioRxiv">
        <title>The Genome of the Zebra Mussel, Dreissena polymorpha: A Resource for Invasive Species Research.</title>
        <authorList>
            <person name="McCartney M.A."/>
            <person name="Auch B."/>
            <person name="Kono T."/>
            <person name="Mallez S."/>
            <person name="Zhang Y."/>
            <person name="Obille A."/>
            <person name="Becker A."/>
            <person name="Abrahante J.E."/>
            <person name="Garbe J."/>
            <person name="Badalamenti J.P."/>
            <person name="Herman A."/>
            <person name="Mangelson H."/>
            <person name="Liachko I."/>
            <person name="Sullivan S."/>
            <person name="Sone E.D."/>
            <person name="Koren S."/>
            <person name="Silverstein K.A.T."/>
            <person name="Beckman K.B."/>
            <person name="Gohl D.M."/>
        </authorList>
    </citation>
    <scope>NUCLEOTIDE SEQUENCE</scope>
    <source>
        <strain evidence="1">Duluth1</strain>
        <tissue evidence="1">Whole animal</tissue>
    </source>
</reference>
<organism evidence="1 3">
    <name type="scientific">Dreissena polymorpha</name>
    <name type="common">Zebra mussel</name>
    <name type="synonym">Mytilus polymorpha</name>
    <dbReference type="NCBI Taxonomy" id="45954"/>
    <lineage>
        <taxon>Eukaryota</taxon>
        <taxon>Metazoa</taxon>
        <taxon>Spiralia</taxon>
        <taxon>Lophotrochozoa</taxon>
        <taxon>Mollusca</taxon>
        <taxon>Bivalvia</taxon>
        <taxon>Autobranchia</taxon>
        <taxon>Heteroconchia</taxon>
        <taxon>Euheterodonta</taxon>
        <taxon>Imparidentia</taxon>
        <taxon>Neoheterodontei</taxon>
        <taxon>Myida</taxon>
        <taxon>Dreissenoidea</taxon>
        <taxon>Dreissenidae</taxon>
        <taxon>Dreissena</taxon>
    </lineage>
</organism>
<proteinExistence type="predicted"/>
<dbReference type="EMBL" id="JAIWYP010000002">
    <property type="protein sequence ID" value="KAH3872664.1"/>
    <property type="molecule type" value="Genomic_DNA"/>
</dbReference>
<reference evidence="1" key="2">
    <citation type="submission" date="2020-11" db="EMBL/GenBank/DDBJ databases">
        <authorList>
            <person name="McCartney M.A."/>
            <person name="Auch B."/>
            <person name="Kono T."/>
            <person name="Mallez S."/>
            <person name="Becker A."/>
            <person name="Gohl D.M."/>
            <person name="Silverstein K.A.T."/>
            <person name="Koren S."/>
            <person name="Bechman K.B."/>
            <person name="Herman A."/>
            <person name="Abrahante J.E."/>
            <person name="Garbe J."/>
        </authorList>
    </citation>
    <scope>NUCLEOTIDE SEQUENCE</scope>
    <source>
        <strain evidence="1">Duluth1</strain>
        <tissue evidence="1">Whole animal</tissue>
    </source>
</reference>
<evidence type="ECO:0000313" key="1">
    <source>
        <dbReference type="EMBL" id="KAH3872664.1"/>
    </source>
</evidence>
<sequence>MLEATSGSFADGAFVCNGKEDDISQCTGYTGKTVASCSSQQAIAINCRKSNMEKFTLGTMNIIIEIHIK</sequence>
<keyword evidence="3" id="KW-1185">Reference proteome</keyword>
<name>A0A9D4MBH8_DREPO</name>